<sequence length="128" mass="14074">MAVPSLSGNNGDKENIPGSSSVNPLVPFSSFSPKKKRKLRVPLEDITNLLYPGPTPSLQESPFSVDSASLCLLVCLIYQMKNRRKKVDTWTLRNPSAAAATLRKHFSNRRSSSCQAYNNCETSTRGSI</sequence>
<dbReference type="GeneID" id="105175614"/>
<name>A0A6I9UA18_SESIN</name>
<dbReference type="Gramene" id="SIN_1005348.t">
    <property type="protein sequence ID" value="SIN_1005348.t"/>
    <property type="gene ID" value="SIN_1005348"/>
</dbReference>
<protein>
    <submittedName>
        <fullName evidence="3">Uncharacterized protein LOC105175614</fullName>
    </submittedName>
</protein>
<proteinExistence type="predicted"/>
<dbReference type="RefSeq" id="XP_011096414.1">
    <property type="nucleotide sequence ID" value="XM_011098112.2"/>
</dbReference>
<evidence type="ECO:0000313" key="3">
    <source>
        <dbReference type="RefSeq" id="XP_011096414.1"/>
    </source>
</evidence>
<dbReference type="KEGG" id="sind:105175614"/>
<organism evidence="2 3">
    <name type="scientific">Sesamum indicum</name>
    <name type="common">Oriental sesame</name>
    <name type="synonym">Sesamum orientale</name>
    <dbReference type="NCBI Taxonomy" id="4182"/>
    <lineage>
        <taxon>Eukaryota</taxon>
        <taxon>Viridiplantae</taxon>
        <taxon>Streptophyta</taxon>
        <taxon>Embryophyta</taxon>
        <taxon>Tracheophyta</taxon>
        <taxon>Spermatophyta</taxon>
        <taxon>Magnoliopsida</taxon>
        <taxon>eudicotyledons</taxon>
        <taxon>Gunneridae</taxon>
        <taxon>Pentapetalae</taxon>
        <taxon>asterids</taxon>
        <taxon>lamiids</taxon>
        <taxon>Lamiales</taxon>
        <taxon>Pedaliaceae</taxon>
        <taxon>Sesamum</taxon>
    </lineage>
</organism>
<keyword evidence="2" id="KW-1185">Reference proteome</keyword>
<dbReference type="Proteomes" id="UP000504604">
    <property type="component" value="Linkage group LG12"/>
</dbReference>
<feature type="compositionally biased region" description="Polar residues" evidence="1">
    <location>
        <begin position="1"/>
        <end position="10"/>
    </location>
</feature>
<feature type="region of interest" description="Disordered" evidence="1">
    <location>
        <begin position="1"/>
        <end position="36"/>
    </location>
</feature>
<dbReference type="AlphaFoldDB" id="A0A6I9UA18"/>
<gene>
    <name evidence="3" type="primary">LOC105175614</name>
</gene>
<reference evidence="3" key="1">
    <citation type="submission" date="2025-08" db="UniProtKB">
        <authorList>
            <consortium name="RefSeq"/>
        </authorList>
    </citation>
    <scope>IDENTIFICATION</scope>
</reference>
<evidence type="ECO:0000256" key="1">
    <source>
        <dbReference type="SAM" id="MobiDB-lite"/>
    </source>
</evidence>
<evidence type="ECO:0000313" key="2">
    <source>
        <dbReference type="Proteomes" id="UP000504604"/>
    </source>
</evidence>
<dbReference type="InParanoid" id="A0A6I9UA18"/>
<dbReference type="OrthoDB" id="1658571at2759"/>
<accession>A0A6I9UA18</accession>